<feature type="compositionally biased region" description="Low complexity" evidence="1">
    <location>
        <begin position="263"/>
        <end position="293"/>
    </location>
</feature>
<feature type="region of interest" description="Disordered" evidence="1">
    <location>
        <begin position="263"/>
        <end position="296"/>
    </location>
</feature>
<dbReference type="GeneID" id="101994565"/>
<keyword evidence="2" id="KW-1185">Reference proteome</keyword>
<dbReference type="InterPro" id="IPR056852">
    <property type="entry name" value="AK17A/B"/>
</dbReference>
<accession>A0ABM1AZ91</accession>
<gene>
    <name evidence="3" type="primary">Akap17a</name>
</gene>
<dbReference type="Pfam" id="PF25015">
    <property type="entry name" value="RBD_AKAP-17A"/>
    <property type="match status" value="2"/>
</dbReference>
<reference evidence="3" key="1">
    <citation type="submission" date="2025-08" db="UniProtKB">
        <authorList>
            <consortium name="RefSeq"/>
        </authorList>
    </citation>
    <scope>IDENTIFICATION</scope>
</reference>
<organism evidence="2 3">
    <name type="scientific">Microtus ochrogaster</name>
    <name type="common">Prairie vole</name>
    <dbReference type="NCBI Taxonomy" id="79684"/>
    <lineage>
        <taxon>Eukaryota</taxon>
        <taxon>Metazoa</taxon>
        <taxon>Chordata</taxon>
        <taxon>Craniata</taxon>
        <taxon>Vertebrata</taxon>
        <taxon>Euteleostomi</taxon>
        <taxon>Mammalia</taxon>
        <taxon>Eutheria</taxon>
        <taxon>Euarchontoglires</taxon>
        <taxon>Glires</taxon>
        <taxon>Rodentia</taxon>
        <taxon>Myomorpha</taxon>
        <taxon>Muroidea</taxon>
        <taxon>Cricetidae</taxon>
        <taxon>Arvicolinae</taxon>
        <taxon>Microtus</taxon>
    </lineage>
</organism>
<sequence>MSATAATIVHDPSEAEPLCPALGLYLKPITKLAISVALPPPPRPPGKSVSNWEVMERLKAMAAGAGPEDGVTAGVTGLAGSGSFSSLRIAKSTPEFVRFEGEVEQRALVRPILARLDGRGLKLAGFPDALRVRAAELRPHAPARRDWDAAATDADADEARPGERPDTIHLEGLPCRWFAPRTGGRGEAASASTSARDEAASASTSSRGEAASASTSSTSARSEATSFSTSTSTSSSTSARSEAASCGASASTSSTSARSEAASCGASASTPSSTSARSEAASSRAPASTPSSDRPSEALLRQAFSAFGEIRQVDIPMLDPYHEDAARGGGVIGVGGGVIGVGGGFHPFGWGGGLHFEAYVQYREHAGFARAMAALRGAKLMYKGDDGKAVACGIKVSFDATEHLSEASIRRRQLERQKLRELELQREEQKRREREEEERRRAPRRKQKQLEQQQRARRREEKLRRREQRSLPRPPPRPAVTGSSRLIPD</sequence>
<dbReference type="RefSeq" id="XP_013211084.1">
    <property type="nucleotide sequence ID" value="XM_013355630.2"/>
</dbReference>
<feature type="region of interest" description="Disordered" evidence="1">
    <location>
        <begin position="143"/>
        <end position="242"/>
    </location>
</feature>
<feature type="compositionally biased region" description="Basic and acidic residues" evidence="1">
    <location>
        <begin position="425"/>
        <end position="440"/>
    </location>
</feature>
<dbReference type="PANTHER" id="PTHR12484">
    <property type="entry name" value="B-LYMPHOCYTE ANTIGEN-RELATED"/>
    <property type="match status" value="1"/>
</dbReference>
<protein>
    <submittedName>
        <fullName evidence="3">A-kinase anchor protein 17A</fullName>
    </submittedName>
</protein>
<dbReference type="PANTHER" id="PTHR12484:SF2">
    <property type="entry name" value="A-KINASE ANCHOR PROTEIN 17A"/>
    <property type="match status" value="1"/>
</dbReference>
<evidence type="ECO:0000256" key="1">
    <source>
        <dbReference type="SAM" id="MobiDB-lite"/>
    </source>
</evidence>
<proteinExistence type="predicted"/>
<evidence type="ECO:0000313" key="2">
    <source>
        <dbReference type="Proteomes" id="UP000694915"/>
    </source>
</evidence>
<feature type="compositionally biased region" description="Basic and acidic residues" evidence="1">
    <location>
        <begin position="458"/>
        <end position="470"/>
    </location>
</feature>
<evidence type="ECO:0000313" key="3">
    <source>
        <dbReference type="RefSeq" id="XP_013211084.1"/>
    </source>
</evidence>
<name>A0ABM1AZ91_MICOH</name>
<feature type="compositionally biased region" description="Low complexity" evidence="1">
    <location>
        <begin position="200"/>
        <end position="242"/>
    </location>
</feature>
<feature type="region of interest" description="Disordered" evidence="1">
    <location>
        <begin position="425"/>
        <end position="489"/>
    </location>
</feature>
<feature type="compositionally biased region" description="Basic and acidic residues" evidence="1">
    <location>
        <begin position="157"/>
        <end position="169"/>
    </location>
</feature>
<dbReference type="Proteomes" id="UP000694915">
    <property type="component" value="Unplaced"/>
</dbReference>